<evidence type="ECO:0000256" key="1">
    <source>
        <dbReference type="ARBA" id="ARBA00022723"/>
    </source>
</evidence>
<sequence>MEPDPHLTKRGKPGPPWIKKEEEEPDSLMINPKWWVPKHLPTKPDQKDLCHRLKGVQHVQNQSIALIETSTLQGGDLGEEDPRAKQLSFHIFPEDEIKDQAESPYVSESQTDTKKRSLKCDICGRCCKNTHLLKQHYRTHTGEKPFSCQTCGKRFSQFGNLKVHQNVHTGKKPFFCEICGRSFSQFGNLNVHKNVHTGEKPFSCQTCGKRFSQFVHLKIHKRVHTGERPFSCQTCGKAFIFRCQLNAHQRTHLGVRPYSCGLCGKGFVQVTRLNIHMKQKHKDD</sequence>
<dbReference type="Pfam" id="PF00096">
    <property type="entry name" value="zf-C2H2"/>
    <property type="match status" value="6"/>
</dbReference>
<dbReference type="Gene3D" id="3.30.160.60">
    <property type="entry name" value="Classic Zinc Finger"/>
    <property type="match status" value="6"/>
</dbReference>
<dbReference type="PROSITE" id="PS50157">
    <property type="entry name" value="ZINC_FINGER_C2H2_2"/>
    <property type="match status" value="6"/>
</dbReference>
<name>A0ABV0TNI1_9TELE</name>
<evidence type="ECO:0000256" key="4">
    <source>
        <dbReference type="ARBA" id="ARBA00022833"/>
    </source>
</evidence>
<dbReference type="PROSITE" id="PS00028">
    <property type="entry name" value="ZINC_FINGER_C2H2_1"/>
    <property type="match status" value="6"/>
</dbReference>
<feature type="domain" description="C2H2-type" evidence="8">
    <location>
        <begin position="202"/>
        <end position="229"/>
    </location>
</feature>
<dbReference type="EMBL" id="JAHRIQ010039867">
    <property type="protein sequence ID" value="MEQ2234465.1"/>
    <property type="molecule type" value="Genomic_DNA"/>
</dbReference>
<dbReference type="InterPro" id="IPR013087">
    <property type="entry name" value="Znf_C2H2_type"/>
</dbReference>
<keyword evidence="10" id="KW-1185">Reference proteome</keyword>
<evidence type="ECO:0000259" key="8">
    <source>
        <dbReference type="PROSITE" id="PS50157"/>
    </source>
</evidence>
<dbReference type="PANTHER" id="PTHR23235:SF142">
    <property type="entry name" value="ZINC FINGER PROTEIN 384"/>
    <property type="match status" value="1"/>
</dbReference>
<feature type="domain" description="C2H2-type" evidence="8">
    <location>
        <begin position="118"/>
        <end position="145"/>
    </location>
</feature>
<feature type="domain" description="C2H2-type" evidence="8">
    <location>
        <begin position="258"/>
        <end position="284"/>
    </location>
</feature>
<dbReference type="Proteomes" id="UP001482620">
    <property type="component" value="Unassembled WGS sequence"/>
</dbReference>
<reference evidence="9 10" key="1">
    <citation type="submission" date="2021-06" db="EMBL/GenBank/DDBJ databases">
        <authorList>
            <person name="Palmer J.M."/>
        </authorList>
    </citation>
    <scope>NUCLEOTIDE SEQUENCE [LARGE SCALE GENOMIC DNA]</scope>
    <source>
        <strain evidence="10">if_2019</strain>
        <tissue evidence="9">Muscle</tissue>
    </source>
</reference>
<dbReference type="SUPFAM" id="SSF57667">
    <property type="entry name" value="beta-beta-alpha zinc fingers"/>
    <property type="match status" value="3"/>
</dbReference>
<evidence type="ECO:0000256" key="3">
    <source>
        <dbReference type="ARBA" id="ARBA00022771"/>
    </source>
</evidence>
<keyword evidence="1" id="KW-0479">Metal-binding</keyword>
<accession>A0ABV0TNI1</accession>
<gene>
    <name evidence="9" type="ORF">ILYODFUR_032065</name>
</gene>
<evidence type="ECO:0000256" key="6">
    <source>
        <dbReference type="PROSITE-ProRule" id="PRU00042"/>
    </source>
</evidence>
<organism evidence="9 10">
    <name type="scientific">Ilyodon furcidens</name>
    <name type="common">goldbreast splitfin</name>
    <dbReference type="NCBI Taxonomy" id="33524"/>
    <lineage>
        <taxon>Eukaryota</taxon>
        <taxon>Metazoa</taxon>
        <taxon>Chordata</taxon>
        <taxon>Craniata</taxon>
        <taxon>Vertebrata</taxon>
        <taxon>Euteleostomi</taxon>
        <taxon>Actinopterygii</taxon>
        <taxon>Neopterygii</taxon>
        <taxon>Teleostei</taxon>
        <taxon>Neoteleostei</taxon>
        <taxon>Acanthomorphata</taxon>
        <taxon>Ovalentaria</taxon>
        <taxon>Atherinomorphae</taxon>
        <taxon>Cyprinodontiformes</taxon>
        <taxon>Goodeidae</taxon>
        <taxon>Ilyodon</taxon>
    </lineage>
</organism>
<dbReference type="PANTHER" id="PTHR23235">
    <property type="entry name" value="KRUEPPEL-LIKE TRANSCRIPTION FACTOR"/>
    <property type="match status" value="1"/>
</dbReference>
<keyword evidence="5" id="KW-0539">Nucleus</keyword>
<evidence type="ECO:0000256" key="2">
    <source>
        <dbReference type="ARBA" id="ARBA00022737"/>
    </source>
</evidence>
<feature type="domain" description="C2H2-type" evidence="8">
    <location>
        <begin position="146"/>
        <end position="173"/>
    </location>
</feature>
<feature type="domain" description="C2H2-type" evidence="8">
    <location>
        <begin position="230"/>
        <end position="257"/>
    </location>
</feature>
<keyword evidence="2" id="KW-0677">Repeat</keyword>
<protein>
    <recommendedName>
        <fullName evidence="8">C2H2-type domain-containing protein</fullName>
    </recommendedName>
</protein>
<comment type="caution">
    <text evidence="9">The sequence shown here is derived from an EMBL/GenBank/DDBJ whole genome shotgun (WGS) entry which is preliminary data.</text>
</comment>
<evidence type="ECO:0000256" key="5">
    <source>
        <dbReference type="ARBA" id="ARBA00023242"/>
    </source>
</evidence>
<keyword evidence="4" id="KW-0862">Zinc</keyword>
<keyword evidence="3 6" id="KW-0863">Zinc-finger</keyword>
<evidence type="ECO:0000256" key="7">
    <source>
        <dbReference type="SAM" id="MobiDB-lite"/>
    </source>
</evidence>
<dbReference type="SMART" id="SM00355">
    <property type="entry name" value="ZnF_C2H2"/>
    <property type="match status" value="6"/>
</dbReference>
<feature type="domain" description="C2H2-type" evidence="8">
    <location>
        <begin position="174"/>
        <end position="201"/>
    </location>
</feature>
<dbReference type="InterPro" id="IPR036236">
    <property type="entry name" value="Znf_C2H2_sf"/>
</dbReference>
<evidence type="ECO:0000313" key="10">
    <source>
        <dbReference type="Proteomes" id="UP001482620"/>
    </source>
</evidence>
<feature type="region of interest" description="Disordered" evidence="7">
    <location>
        <begin position="1"/>
        <end position="25"/>
    </location>
</feature>
<evidence type="ECO:0000313" key="9">
    <source>
        <dbReference type="EMBL" id="MEQ2234465.1"/>
    </source>
</evidence>
<proteinExistence type="predicted"/>